<dbReference type="NCBIfam" id="TIGR03026">
    <property type="entry name" value="NDP-sugDHase"/>
    <property type="match status" value="1"/>
</dbReference>
<protein>
    <submittedName>
        <fullName evidence="5">UDP-N-acetyl-D-glucosamine dehydrogenase</fullName>
    </submittedName>
</protein>
<dbReference type="Proteomes" id="UP000035996">
    <property type="component" value="Unassembled WGS sequence"/>
</dbReference>
<dbReference type="SMART" id="SM00984">
    <property type="entry name" value="UDPG_MGDP_dh_C"/>
    <property type="match status" value="1"/>
</dbReference>
<dbReference type="Gene3D" id="3.40.50.720">
    <property type="entry name" value="NAD(P)-binding Rossmann-like Domain"/>
    <property type="match status" value="2"/>
</dbReference>
<proteinExistence type="inferred from homology"/>
<dbReference type="InterPro" id="IPR014026">
    <property type="entry name" value="UDP-Glc/GDP-Man_DH_dimer"/>
</dbReference>
<evidence type="ECO:0000256" key="1">
    <source>
        <dbReference type="ARBA" id="ARBA00023002"/>
    </source>
</evidence>
<gene>
    <name evidence="5" type="ORF">AB986_13685</name>
</gene>
<feature type="domain" description="UDP-glucose/GDP-mannose dehydrogenase C-terminal" evidence="4">
    <location>
        <begin position="332"/>
        <end position="427"/>
    </location>
</feature>
<dbReference type="GO" id="GO:0016616">
    <property type="term" value="F:oxidoreductase activity, acting on the CH-OH group of donors, NAD or NADP as acceptor"/>
    <property type="evidence" value="ECO:0007669"/>
    <property type="project" value="InterPro"/>
</dbReference>
<comment type="caution">
    <text evidence="5">The sequence shown here is derived from an EMBL/GenBank/DDBJ whole genome shotgun (WGS) entry which is preliminary data.</text>
</comment>
<name>A0A0J6CV22_9BACL</name>
<dbReference type="GO" id="GO:0016628">
    <property type="term" value="F:oxidoreductase activity, acting on the CH-CH group of donors, NAD or NADP as acceptor"/>
    <property type="evidence" value="ECO:0007669"/>
    <property type="project" value="InterPro"/>
</dbReference>
<dbReference type="STRING" id="157733.AB986_13685"/>
<dbReference type="InterPro" id="IPR014027">
    <property type="entry name" value="UDP-Glc/GDP-Man_DH_C"/>
</dbReference>
<dbReference type="PIRSF" id="PIRSF000124">
    <property type="entry name" value="UDPglc_GDPman_dh"/>
    <property type="match status" value="1"/>
</dbReference>
<dbReference type="Pfam" id="PF00984">
    <property type="entry name" value="UDPG_MGDP_dh"/>
    <property type="match status" value="1"/>
</dbReference>
<dbReference type="InterPro" id="IPR008927">
    <property type="entry name" value="6-PGluconate_DH-like_C_sf"/>
</dbReference>
<evidence type="ECO:0000259" key="4">
    <source>
        <dbReference type="SMART" id="SM00984"/>
    </source>
</evidence>
<accession>A0A0J6CV22</accession>
<dbReference type="GO" id="GO:0051287">
    <property type="term" value="F:NAD binding"/>
    <property type="evidence" value="ECO:0007669"/>
    <property type="project" value="InterPro"/>
</dbReference>
<dbReference type="InterPro" id="IPR036291">
    <property type="entry name" value="NAD(P)-bd_dom_sf"/>
</dbReference>
<dbReference type="PANTHER" id="PTHR43491:SF1">
    <property type="entry name" value="UDP-N-ACETYL-D-MANNOSAMINE DEHYDROGENASE"/>
    <property type="match status" value="1"/>
</dbReference>
<keyword evidence="1" id="KW-0560">Oxidoreductase</keyword>
<dbReference type="InterPro" id="IPR017476">
    <property type="entry name" value="UDP-Glc/GDP-Man"/>
</dbReference>
<dbReference type="SUPFAM" id="SSF51735">
    <property type="entry name" value="NAD(P)-binding Rossmann-fold domains"/>
    <property type="match status" value="1"/>
</dbReference>
<keyword evidence="2" id="KW-0520">NAD</keyword>
<dbReference type="GO" id="GO:0000271">
    <property type="term" value="P:polysaccharide biosynthetic process"/>
    <property type="evidence" value="ECO:0007669"/>
    <property type="project" value="InterPro"/>
</dbReference>
<reference evidence="5" key="1">
    <citation type="submission" date="2015-06" db="EMBL/GenBank/DDBJ databases">
        <authorList>
            <person name="Liu B."/>
            <person name="Wang J."/>
            <person name="Zhu Y."/>
            <person name="Liu G."/>
            <person name="Chen Q."/>
            <person name="Zheng C."/>
            <person name="Che J."/>
            <person name="Ge C."/>
            <person name="Shi H."/>
            <person name="Pan Z."/>
            <person name="Liu X."/>
        </authorList>
    </citation>
    <scope>NUCLEOTIDE SEQUENCE [LARGE SCALE GENOMIC DNA]</scope>
    <source>
        <strain evidence="5">DSM 16346</strain>
    </source>
</reference>
<keyword evidence="6" id="KW-1185">Reference proteome</keyword>
<dbReference type="PATRIC" id="fig|157733.3.peg.791"/>
<dbReference type="PANTHER" id="PTHR43491">
    <property type="entry name" value="UDP-N-ACETYL-D-MANNOSAMINE DEHYDROGENASE"/>
    <property type="match status" value="1"/>
</dbReference>
<organism evidence="5 6">
    <name type="scientific">Guptibacillus hwajinpoensis</name>
    <dbReference type="NCBI Taxonomy" id="208199"/>
    <lineage>
        <taxon>Bacteria</taxon>
        <taxon>Bacillati</taxon>
        <taxon>Bacillota</taxon>
        <taxon>Bacilli</taxon>
        <taxon>Bacillales</taxon>
        <taxon>Guptibacillaceae</taxon>
        <taxon>Guptibacillus</taxon>
    </lineage>
</organism>
<evidence type="ECO:0000313" key="5">
    <source>
        <dbReference type="EMBL" id="KMM36955.1"/>
    </source>
</evidence>
<dbReference type="AlphaFoldDB" id="A0A0J6CV22"/>
<dbReference type="InterPro" id="IPR001732">
    <property type="entry name" value="UDP-Glc/GDP-Man_DH_N"/>
</dbReference>
<evidence type="ECO:0000313" key="6">
    <source>
        <dbReference type="Proteomes" id="UP000035996"/>
    </source>
</evidence>
<dbReference type="InterPro" id="IPR036220">
    <property type="entry name" value="UDP-Glc/GDP-Man_DH_C_sf"/>
</dbReference>
<dbReference type="SUPFAM" id="SSF52413">
    <property type="entry name" value="UDP-glucose/GDP-mannose dehydrogenase C-terminal domain"/>
    <property type="match status" value="1"/>
</dbReference>
<dbReference type="SUPFAM" id="SSF48179">
    <property type="entry name" value="6-phosphogluconate dehydrogenase C-terminal domain-like"/>
    <property type="match status" value="1"/>
</dbReference>
<dbReference type="EMBL" id="LELK01000004">
    <property type="protein sequence ID" value="KMM36955.1"/>
    <property type="molecule type" value="Genomic_DNA"/>
</dbReference>
<dbReference type="Pfam" id="PF03720">
    <property type="entry name" value="UDPG_MGDP_dh_C"/>
    <property type="match status" value="1"/>
</dbReference>
<evidence type="ECO:0000256" key="2">
    <source>
        <dbReference type="ARBA" id="ARBA00023027"/>
    </source>
</evidence>
<evidence type="ECO:0000256" key="3">
    <source>
        <dbReference type="PIRNR" id="PIRNR000124"/>
    </source>
</evidence>
<dbReference type="PIRSF" id="PIRSF500136">
    <property type="entry name" value="UDP_ManNAc_DH"/>
    <property type="match status" value="1"/>
</dbReference>
<sequence length="459" mass="50889">MNEMKESLLNKFETGNARVGVIGLGYVGLPLAVEMAQKGFEVYGIDVSTEKMDILSKGKSYVMDISDEQVEAIIGKNFFPGDDFSVLSKLDAVSICVPTPLAKTKEPDVSYINAVVEKLVEYMTEGTLVVLESTTYPGTTDELIKAVIEEQTSFRAGEDFFLCFSPERVDPGNQQFNTKNTPKVLGGATKPCLELGVALYSSFLENIVPVSSTSVAEMVKLLENTFRSVNIGLVNELTMMCDRMGINAWEVIDAAATKPFGYMPFYPGPGIGGHCIPLDPAYLSWKAKMFNFYNRFIELASDVNGNMPRYALNQAADILNDNEKSIKGSKIFILGMAYKKNIDDLRESPALEIYRLLEDKGAHVYYHDPFVSSFKNGDEVVYSVELNDQNLDDADLVVIATDHTTVDYDYVISRSKLIYDTRNVTKNYKDSKGKVTLLGGQQNFDLPTNVEENSSVNPK</sequence>
<comment type="similarity">
    <text evidence="3">Belongs to the UDP-glucose/GDP-mannose dehydrogenase family.</text>
</comment>
<dbReference type="InterPro" id="IPR028359">
    <property type="entry name" value="UDP_ManNAc/GlcNAc_DH"/>
</dbReference>
<dbReference type="Pfam" id="PF03721">
    <property type="entry name" value="UDPG_MGDP_dh_N"/>
    <property type="match status" value="1"/>
</dbReference>